<dbReference type="EMBL" id="CYYA01000015">
    <property type="protein sequence ID" value="CUN15826.1"/>
    <property type="molecule type" value="Genomic_DNA"/>
</dbReference>
<dbReference type="Pfam" id="PF09136">
    <property type="entry name" value="Glucodextran_B"/>
    <property type="match status" value="1"/>
</dbReference>
<evidence type="ECO:0000313" key="3">
    <source>
        <dbReference type="Proteomes" id="UP000095492"/>
    </source>
</evidence>
<dbReference type="EC" id="3.4.21.-" evidence="2"/>
<dbReference type="AlphaFoldDB" id="A0A173UNA5"/>
<reference evidence="2 3" key="1">
    <citation type="submission" date="2015-09" db="EMBL/GenBank/DDBJ databases">
        <authorList>
            <consortium name="Pathogen Informatics"/>
        </authorList>
    </citation>
    <scope>NUCLEOTIDE SEQUENCE [LARGE SCALE GENOMIC DNA]</scope>
    <source>
        <strain evidence="2 3">2789STDY5608891</strain>
    </source>
</reference>
<keyword evidence="2" id="KW-0378">Hydrolase</keyword>
<dbReference type="GeneID" id="97391187"/>
<organism evidence="2 3">
    <name type="scientific">Eubacterium ramulus</name>
    <dbReference type="NCBI Taxonomy" id="39490"/>
    <lineage>
        <taxon>Bacteria</taxon>
        <taxon>Bacillati</taxon>
        <taxon>Bacillota</taxon>
        <taxon>Clostridia</taxon>
        <taxon>Eubacteriales</taxon>
        <taxon>Eubacteriaceae</taxon>
        <taxon>Eubacterium</taxon>
    </lineage>
</organism>
<protein>
    <submittedName>
        <fullName evidence="2">Bacillopeptidase F</fullName>
        <ecNumber evidence="2">3.4.21.-</ecNumber>
    </submittedName>
</protein>
<dbReference type="GO" id="GO:0016787">
    <property type="term" value="F:hydrolase activity"/>
    <property type="evidence" value="ECO:0007669"/>
    <property type="project" value="UniProtKB-KW"/>
</dbReference>
<feature type="domain" description="Bacterial Ig-like" evidence="1">
    <location>
        <begin position="171"/>
        <end position="235"/>
    </location>
</feature>
<dbReference type="InterPro" id="IPR044016">
    <property type="entry name" value="Big_13"/>
</dbReference>
<accession>A0A173UNA5</accession>
<evidence type="ECO:0000259" key="1">
    <source>
        <dbReference type="Pfam" id="PF19077"/>
    </source>
</evidence>
<name>A0A173UNA5_EUBRA</name>
<sequence length="351" mass="36773">MAESRLITISKAELDPNPVQTGKSYIVRVTLEKKAYWLDYPYDYAHDYAKGDESMSVKTVQAVINGQTYTLTKNTSTGKYEATITAPSKSSYTLSGHYYPVTVKATDDAGNVTTKDATDSTLGASLRLQVKEKVVPVITITAPTASQYLANSTPAIAWKITDDDSGVNPSTIALKIDGTAVDTSKLTKTAVTGGYTCSYTPASALSDGAHTVVATASDYDGNAAVQKSVTFTVDTIPPTLSISAPAEGFITNKSTVTVKGTTDDATSKPVTVTVNGAPIPVTPSGTFSNDVTLKEGSTTITIVAKDKAGKTTTVTRIVKLDTAPPVIKSATITPNPVDCGKTFVISVEVTD</sequence>
<dbReference type="InterPro" id="IPR013783">
    <property type="entry name" value="Ig-like_fold"/>
</dbReference>
<dbReference type="Gene3D" id="2.60.40.10">
    <property type="entry name" value="Immunoglobulins"/>
    <property type="match status" value="3"/>
</dbReference>
<dbReference type="RefSeq" id="WP_341438092.1">
    <property type="nucleotide sequence ID" value="NZ_CP173382.1"/>
</dbReference>
<dbReference type="STRING" id="39490.ERS852448_02126"/>
<dbReference type="Proteomes" id="UP000095492">
    <property type="component" value="Unassembled WGS sequence"/>
</dbReference>
<gene>
    <name evidence="2" type="primary">bpr</name>
    <name evidence="2" type="ORF">ERS852448_02126</name>
</gene>
<evidence type="ECO:0000313" key="2">
    <source>
        <dbReference type="EMBL" id="CUN15826.1"/>
    </source>
</evidence>
<dbReference type="Pfam" id="PF19077">
    <property type="entry name" value="Big_13"/>
    <property type="match status" value="1"/>
</dbReference>
<proteinExistence type="predicted"/>